<dbReference type="STRING" id="1631871.FOL01_0684"/>
<name>A0A1L6RAK4_9LACO</name>
<evidence type="ECO:0000313" key="3">
    <source>
        <dbReference type="EMBL" id="APS41543.1"/>
    </source>
</evidence>
<dbReference type="InterPro" id="IPR043128">
    <property type="entry name" value="Rev_trsase/Diguanyl_cyclase"/>
</dbReference>
<dbReference type="InterPro" id="IPR050469">
    <property type="entry name" value="Diguanylate_Cyclase"/>
</dbReference>
<dbReference type="InterPro" id="IPR000160">
    <property type="entry name" value="GGDEF_dom"/>
</dbReference>
<keyword evidence="1" id="KW-0472">Membrane</keyword>
<proteinExistence type="predicted"/>
<organism evidence="3 4">
    <name type="scientific">Weissella jogaejeotgali</name>
    <dbReference type="NCBI Taxonomy" id="1631871"/>
    <lineage>
        <taxon>Bacteria</taxon>
        <taxon>Bacillati</taxon>
        <taxon>Bacillota</taxon>
        <taxon>Bacilli</taxon>
        <taxon>Lactobacillales</taxon>
        <taxon>Lactobacillaceae</taxon>
        <taxon>Weissella</taxon>
    </lineage>
</organism>
<reference evidence="3 4" key="1">
    <citation type="submission" date="2016-02" db="EMBL/GenBank/DDBJ databases">
        <title>Complete Genome Sequence of Weissella jogaejeotgali FOL01.</title>
        <authorList>
            <person name="Lee J.-H."/>
            <person name="Ku H.-J."/>
        </authorList>
    </citation>
    <scope>NUCLEOTIDE SEQUENCE [LARGE SCALE GENOMIC DNA]</scope>
    <source>
        <strain evidence="3 4">FOL01</strain>
    </source>
</reference>
<dbReference type="GO" id="GO:0043709">
    <property type="term" value="P:cell adhesion involved in single-species biofilm formation"/>
    <property type="evidence" value="ECO:0007669"/>
    <property type="project" value="TreeGrafter"/>
</dbReference>
<keyword evidence="4" id="KW-1185">Reference proteome</keyword>
<protein>
    <recommendedName>
        <fullName evidence="2">GGDEF domain-containing protein</fullName>
    </recommendedName>
</protein>
<dbReference type="GO" id="GO:0005886">
    <property type="term" value="C:plasma membrane"/>
    <property type="evidence" value="ECO:0007669"/>
    <property type="project" value="TreeGrafter"/>
</dbReference>
<feature type="transmembrane region" description="Helical" evidence="1">
    <location>
        <begin position="6"/>
        <end position="24"/>
    </location>
</feature>
<dbReference type="NCBIfam" id="TIGR00254">
    <property type="entry name" value="GGDEF"/>
    <property type="match status" value="1"/>
</dbReference>
<dbReference type="InterPro" id="IPR029787">
    <property type="entry name" value="Nucleotide_cyclase"/>
</dbReference>
<dbReference type="RefSeq" id="WP_075269389.1">
    <property type="nucleotide sequence ID" value="NZ_CP014332.1"/>
</dbReference>
<keyword evidence="1" id="KW-1133">Transmembrane helix</keyword>
<evidence type="ECO:0000259" key="2">
    <source>
        <dbReference type="PROSITE" id="PS50887"/>
    </source>
</evidence>
<dbReference type="SMART" id="SM00267">
    <property type="entry name" value="GGDEF"/>
    <property type="match status" value="1"/>
</dbReference>
<gene>
    <name evidence="3" type="ORF">FOL01_0684</name>
</gene>
<keyword evidence="1" id="KW-0812">Transmembrane</keyword>
<feature type="transmembrane region" description="Helical" evidence="1">
    <location>
        <begin position="70"/>
        <end position="89"/>
    </location>
</feature>
<dbReference type="EMBL" id="CP014332">
    <property type="protein sequence ID" value="APS41543.1"/>
    <property type="molecule type" value="Genomic_DNA"/>
</dbReference>
<dbReference type="PANTHER" id="PTHR45138:SF26">
    <property type="entry name" value="DIGUANYLATE CYCLASE"/>
    <property type="match status" value="1"/>
</dbReference>
<dbReference type="PROSITE" id="PS50887">
    <property type="entry name" value="GGDEF"/>
    <property type="match status" value="1"/>
</dbReference>
<dbReference type="GO" id="GO:0052621">
    <property type="term" value="F:diguanylate cyclase activity"/>
    <property type="evidence" value="ECO:0007669"/>
    <property type="project" value="TreeGrafter"/>
</dbReference>
<feature type="transmembrane region" description="Helical" evidence="1">
    <location>
        <begin position="44"/>
        <end position="64"/>
    </location>
</feature>
<feature type="transmembrane region" description="Helical" evidence="1">
    <location>
        <begin position="96"/>
        <end position="116"/>
    </location>
</feature>
<sequence length="388" mass="44788">MENIMEITVIIITSLLIIMGIVAIDYSIRTWIDKVNGSVVLKRWLIWLRVVIPIVAIVMIDLNYSDATDIWGRLTGYSVEISIACYFIVHVHDKLFVYATDCMAHVVMLFNISVYFPAVPNYQDFGRLLLSLFGVLLTIFINHLIYSYDVFKIRSRIRFFVIICVYSMSWWSILSLNQTISGYDLLAQMLASIVNISIILSLDLFFRKQLESLTHEINADFLTQIGNRKAFEFAFQQLFDKYEKRQHDWYLVMIDIDDFKKINDQFGHIVGDTALRRLSKEVNLQLYDLQLDASFFRIGGEEFAILLTHIDESHLPQIIEQLKTTVGRIDITTNGEQSVKISISIGVAKYQHHDNSAAVLYERADSYLYAAKKDGKNSVNYEGNKLIK</sequence>
<dbReference type="OrthoDB" id="9759607at2"/>
<dbReference type="Pfam" id="PF00990">
    <property type="entry name" value="GGDEF"/>
    <property type="match status" value="1"/>
</dbReference>
<dbReference type="Gene3D" id="3.30.70.270">
    <property type="match status" value="1"/>
</dbReference>
<evidence type="ECO:0000256" key="1">
    <source>
        <dbReference type="SAM" id="Phobius"/>
    </source>
</evidence>
<feature type="transmembrane region" description="Helical" evidence="1">
    <location>
        <begin position="128"/>
        <end position="145"/>
    </location>
</feature>
<feature type="transmembrane region" description="Helical" evidence="1">
    <location>
        <begin position="185"/>
        <end position="206"/>
    </location>
</feature>
<feature type="domain" description="GGDEF" evidence="2">
    <location>
        <begin position="247"/>
        <end position="384"/>
    </location>
</feature>
<evidence type="ECO:0000313" key="4">
    <source>
        <dbReference type="Proteomes" id="UP000185473"/>
    </source>
</evidence>
<dbReference type="KEGG" id="wjo:FOL01_0684"/>
<dbReference type="FunFam" id="3.30.70.270:FF:000001">
    <property type="entry name" value="Diguanylate cyclase domain protein"/>
    <property type="match status" value="1"/>
</dbReference>
<dbReference type="GO" id="GO:1902201">
    <property type="term" value="P:negative regulation of bacterial-type flagellum-dependent cell motility"/>
    <property type="evidence" value="ECO:0007669"/>
    <property type="project" value="TreeGrafter"/>
</dbReference>
<dbReference type="PANTHER" id="PTHR45138">
    <property type="entry name" value="REGULATORY COMPONENTS OF SENSORY TRANSDUCTION SYSTEM"/>
    <property type="match status" value="1"/>
</dbReference>
<dbReference type="SUPFAM" id="SSF55073">
    <property type="entry name" value="Nucleotide cyclase"/>
    <property type="match status" value="1"/>
</dbReference>
<dbReference type="CDD" id="cd01949">
    <property type="entry name" value="GGDEF"/>
    <property type="match status" value="1"/>
</dbReference>
<dbReference type="Proteomes" id="UP000185473">
    <property type="component" value="Chromosome"/>
</dbReference>
<accession>A0A1L6RAK4</accession>
<feature type="transmembrane region" description="Helical" evidence="1">
    <location>
        <begin position="157"/>
        <end position="173"/>
    </location>
</feature>
<dbReference type="AlphaFoldDB" id="A0A1L6RAK4"/>